<dbReference type="AlphaFoldDB" id="A0A0S4ILX9"/>
<dbReference type="GO" id="GO:0061630">
    <property type="term" value="F:ubiquitin protein ligase activity"/>
    <property type="evidence" value="ECO:0007669"/>
    <property type="project" value="UniProtKB-EC"/>
</dbReference>
<evidence type="ECO:0000256" key="4">
    <source>
        <dbReference type="SAM" id="MobiDB-lite"/>
    </source>
</evidence>
<evidence type="ECO:0000313" key="5">
    <source>
        <dbReference type="EMBL" id="CUE71665.1"/>
    </source>
</evidence>
<reference evidence="6" key="1">
    <citation type="submission" date="2015-09" db="EMBL/GenBank/DDBJ databases">
        <authorList>
            <consortium name="Pathogen Informatics"/>
        </authorList>
    </citation>
    <scope>NUCLEOTIDE SEQUENCE [LARGE SCALE GENOMIC DNA]</scope>
    <source>
        <strain evidence="6">Lake Konstanz</strain>
    </source>
</reference>
<proteinExistence type="predicted"/>
<dbReference type="InterPro" id="IPR044611">
    <property type="entry name" value="E3A/B/C-like"/>
</dbReference>
<comment type="catalytic activity">
    <reaction evidence="1">
        <text>S-ubiquitinyl-[E2 ubiquitin-conjugating enzyme]-L-cysteine + [acceptor protein]-L-lysine = [E2 ubiquitin-conjugating enzyme]-L-cysteine + N(6)-ubiquitinyl-[acceptor protein]-L-lysine.</text>
        <dbReference type="EC" id="2.3.2.26"/>
    </reaction>
</comment>
<dbReference type="Proteomes" id="UP000051952">
    <property type="component" value="Unassembled WGS sequence"/>
</dbReference>
<keyword evidence="3" id="KW-0808">Transferase</keyword>
<dbReference type="EMBL" id="CYKH01000110">
    <property type="protein sequence ID" value="CUE71665.1"/>
    <property type="molecule type" value="Genomic_DNA"/>
</dbReference>
<protein>
    <recommendedName>
        <fullName evidence="2">HECT-type E3 ubiquitin transferase</fullName>
        <ecNumber evidence="2">2.3.2.26</ecNumber>
    </recommendedName>
</protein>
<sequence length="893" mass="98375">MAQYTEARLISLQVPQLIEDFLGKLQSASQHSTVTSSPAAVIAALREFCDSNQTTLYYEAVAAHFEKYASGLGVYGFQPGFCAFFSVPQRDGTSVELFPGGAQVLVTSHNVSYFTALYNSFKNSKPYRYTDNVALLPLEAQSHLASDFNVILNLLEKELAHWKIDDQSWKHLNLSYSVPRAGVLVDVVDNGRNVLVPHVEIQKYVELARKTLSATASSLRKPQDFEKYVKAIYYAGKIPGLRSLDDQAFRLLDVRYCVPIMGKIVDLIENGSNILVALADKDKFCQMAAAKLGINLEGGDSAASAAAVSSEFDDPALDGLMSPRRYAFNLFAPSRKDALANSLTSNLTNEEILYHFKTVLRQLATGQWSAADLQSLNIFYEIPINGQLVPLVENGFKIPVTLDNKDDFVVKALDALHEQSGTSPVVNVVVLPKKDIVETEVLGLFSPSHFEVDLFAPYVPSDQLPRDTDLNEDEQTFWTMLLALQNGFQPANLEMMKLRFALQLPNGNTIELKPGGSKIDVTPDNLDEFIAAVQAKKESIHLAFKYGGDALDPILQFPKERAHAINPIQLCAQDLNAQIFSLVEGLAGNDFTSQDFEAMKLMYCIPFADTGKVYNLVPDGKNVLVTAKYRDDYIQRVIYERDRLQASVSGGASTSASVMGSSLQKDLPGMRKSITSIPMTDEQIDALEEFRTKVHELGETPLDEENWNELGLAWVIRCGNISFDVIPDGSTKHVTFQQRNEFITKCLAKCDEIISDQAGRKNVVVPQVGADEMGLFSPTHFTQDLFAPAQHITTKTNLGGSVLHVSATLAPSTQPVDEKPALSPSPPSRPRPTSETLAAFLQRNKIVGVENALTENGVVSLADLLELQESDVKEIVSAVLPRRRLMEALATLR</sequence>
<dbReference type="OrthoDB" id="239802at2759"/>
<evidence type="ECO:0000313" key="6">
    <source>
        <dbReference type="Proteomes" id="UP000051952"/>
    </source>
</evidence>
<dbReference type="EC" id="2.3.2.26" evidence="2"/>
<dbReference type="OMA" id="QKHANEY"/>
<dbReference type="Gene3D" id="3.30.2160.10">
    <property type="entry name" value="Hect, E3 ligase catalytic domain"/>
    <property type="match status" value="1"/>
</dbReference>
<evidence type="ECO:0000256" key="2">
    <source>
        <dbReference type="ARBA" id="ARBA00012485"/>
    </source>
</evidence>
<gene>
    <name evidence="5" type="ORF">BSAL_53550</name>
</gene>
<dbReference type="PANTHER" id="PTHR45700">
    <property type="entry name" value="UBIQUITIN-PROTEIN LIGASE E3C"/>
    <property type="match status" value="1"/>
</dbReference>
<evidence type="ECO:0000256" key="3">
    <source>
        <dbReference type="ARBA" id="ARBA00022679"/>
    </source>
</evidence>
<feature type="region of interest" description="Disordered" evidence="4">
    <location>
        <begin position="810"/>
        <end position="834"/>
    </location>
</feature>
<keyword evidence="6" id="KW-1185">Reference proteome</keyword>
<accession>A0A0S4ILX9</accession>
<organism evidence="5 6">
    <name type="scientific">Bodo saltans</name>
    <name type="common">Flagellated protozoan</name>
    <dbReference type="NCBI Taxonomy" id="75058"/>
    <lineage>
        <taxon>Eukaryota</taxon>
        <taxon>Discoba</taxon>
        <taxon>Euglenozoa</taxon>
        <taxon>Kinetoplastea</taxon>
        <taxon>Metakinetoplastina</taxon>
        <taxon>Eubodonida</taxon>
        <taxon>Bodonidae</taxon>
        <taxon>Bodo</taxon>
    </lineage>
</organism>
<name>A0A0S4ILX9_BODSA</name>
<dbReference type="VEuPathDB" id="TriTrypDB:BSAL_53550"/>
<evidence type="ECO:0000256" key="1">
    <source>
        <dbReference type="ARBA" id="ARBA00000885"/>
    </source>
</evidence>
<dbReference type="GO" id="GO:0000209">
    <property type="term" value="P:protein polyubiquitination"/>
    <property type="evidence" value="ECO:0007669"/>
    <property type="project" value="InterPro"/>
</dbReference>